<feature type="region of interest" description="Disordered" evidence="2">
    <location>
        <begin position="1101"/>
        <end position="1123"/>
    </location>
</feature>
<protein>
    <submittedName>
        <fullName evidence="5">Ig-like domain (Group 4)</fullName>
    </submittedName>
</protein>
<evidence type="ECO:0000256" key="3">
    <source>
        <dbReference type="SAM" id="SignalP"/>
    </source>
</evidence>
<feature type="domain" description="SLH" evidence="4">
    <location>
        <begin position="1446"/>
        <end position="1508"/>
    </location>
</feature>
<dbReference type="Pfam" id="PF00395">
    <property type="entry name" value="SLH"/>
    <property type="match status" value="3"/>
</dbReference>
<dbReference type="CDD" id="cd00688">
    <property type="entry name" value="ISOPREN_C2_like"/>
    <property type="match status" value="2"/>
</dbReference>
<proteinExistence type="predicted"/>
<evidence type="ECO:0000256" key="1">
    <source>
        <dbReference type="ARBA" id="ARBA00022737"/>
    </source>
</evidence>
<feature type="region of interest" description="Disordered" evidence="2">
    <location>
        <begin position="887"/>
        <end position="926"/>
    </location>
</feature>
<feature type="chain" id="PRO_5012816264" evidence="3">
    <location>
        <begin position="27"/>
        <end position="1893"/>
    </location>
</feature>
<feature type="compositionally biased region" description="Basic and acidic residues" evidence="2">
    <location>
        <begin position="887"/>
        <end position="898"/>
    </location>
</feature>
<dbReference type="Gene3D" id="1.50.10.20">
    <property type="match status" value="2"/>
</dbReference>
<name>A0A1M6D4T1_9FIRM</name>
<dbReference type="RefSeq" id="WP_073025146.1">
    <property type="nucleotide sequence ID" value="NZ_FQZS01000006.1"/>
</dbReference>
<feature type="domain" description="SLH" evidence="4">
    <location>
        <begin position="1386"/>
        <end position="1445"/>
    </location>
</feature>
<feature type="compositionally biased region" description="Gly residues" evidence="2">
    <location>
        <begin position="1103"/>
        <end position="1121"/>
    </location>
</feature>
<keyword evidence="3" id="KW-0732">Signal</keyword>
<gene>
    <name evidence="5" type="ORF">SAMN02745176_01014</name>
</gene>
<feature type="region of interest" description="Disordered" evidence="2">
    <location>
        <begin position="1334"/>
        <end position="1373"/>
    </location>
</feature>
<feature type="compositionally biased region" description="Low complexity" evidence="2">
    <location>
        <begin position="1348"/>
        <end position="1372"/>
    </location>
</feature>
<keyword evidence="6" id="KW-1185">Reference proteome</keyword>
<dbReference type="InterPro" id="IPR001119">
    <property type="entry name" value="SLH_dom"/>
</dbReference>
<dbReference type="InterPro" id="IPR008930">
    <property type="entry name" value="Terpenoid_cyclase/PrenylTrfase"/>
</dbReference>
<dbReference type="Proteomes" id="UP000184442">
    <property type="component" value="Unassembled WGS sequence"/>
</dbReference>
<keyword evidence="1" id="KW-0677">Repeat</keyword>
<feature type="domain" description="SLH" evidence="4">
    <location>
        <begin position="1509"/>
        <end position="1568"/>
    </location>
</feature>
<accession>A0A1M6D4T1</accession>
<evidence type="ECO:0000313" key="6">
    <source>
        <dbReference type="Proteomes" id="UP000184442"/>
    </source>
</evidence>
<evidence type="ECO:0000259" key="4">
    <source>
        <dbReference type="PROSITE" id="PS51272"/>
    </source>
</evidence>
<dbReference type="Pfam" id="PF14478">
    <property type="entry name" value="DUF4430"/>
    <property type="match status" value="2"/>
</dbReference>
<dbReference type="PROSITE" id="PS51272">
    <property type="entry name" value="SLH"/>
    <property type="match status" value="3"/>
</dbReference>
<reference evidence="5 6" key="1">
    <citation type="submission" date="2016-11" db="EMBL/GenBank/DDBJ databases">
        <authorList>
            <person name="Jaros S."/>
            <person name="Januszkiewicz K."/>
            <person name="Wedrychowicz H."/>
        </authorList>
    </citation>
    <scope>NUCLEOTIDE SEQUENCE [LARGE SCALE GENOMIC DNA]</scope>
    <source>
        <strain evidence="5 6">DSM 19022</strain>
    </source>
</reference>
<sequence>MKKRFLSILLIICLLLNMFTGINVFAADDSKQISIRVEGINSTIISEANYETKKSTVYEAVYEVLQSENIPIAASESQYGKYISAINGEKEGTFGNYDGWLYAVNNEIPDTAIDSCTINDGDEIVIYYGGYPPATYIPTVELSEDIVEAGTDFTVTITSTYYDWEKDEDVNVKLEGVKISLSGKSYYTDENGEAIITAPTAPGSYSLKISQDRDDNYPLIVRTTKDFDVIEAIQSPKTAKGHVTFSVEKFTLGQGYIIEPIKVPFYEGDNGAKLITDLLTEYLGEDSFDYTGSIEGGFYLSSIRDGGPEEANIPQYILDQIGYDVDGRSNDGWLGEFDYTFMSGWMYAVNNWFPNYGFSDYSPEDGDVVRVQFTVYGYGADLGAVSDWGMEPFIIAANKDDLTAKIGEINSSPKKDQILSNPLVRAAYDNVYEVLMNMESTQDMVDEALQELKNALSGKEPERKVTIKSITPVADITVDFGTSLEEAIAALPKTTTITDSDEKEHIVNLNWTIADYNANKAGDYTATATFDLPEGISQAEPAIELIVQAKVIVEAPDNPVDTIQLAREHLAKSLAYIHETTPNPTFGTGGGEWSILALARGGYKVYEGYYDIYYNNVVNEVKRLMPASGSKPEGRLDRNKGTEHSRLIIGLTSIGKDITDVGGYDIREALADFDYVKKQGINGPIFALIAFDSHNYEIPVIDGVAEQSTRDKFIDYILDREINKGTENAGGWALSGNTPDPDITAMAIQGLTPYYEKRQDVKAAVDRAIDWLSKAQKEDGGYSSWGSVNSESIAQVIVALTGLGIDPHNDARFIKNGNSAVDALLTFAGPDGGFMHVKPGGNTGGGAEAGVIDGMATDQGTYALVAYIRFLEGKNSLYDMTDVKLENDQPVEPEKPEEPTENEIPLPEGDKPKVQIPSDDKEYNIPITKEDGNKEITIEIPADRNSKVTVALPLNESLPQIKAVKGNVTVEIPKDAKVSSGDVSALELITSKDANNASIREKLNNELPEGKKLDQILYVYSMGGSSRVEFSHFVTLTFAGMKGKEAAYIQNRSLHIIQKYASDSEGLKSGKPEYAYDSGNDLIIKTKHFTDFVVYAASDSQTPGGGSGGSGGNGGSGGSGGSTEPKKYITLSIDKETIGKGYVLPPTKVEFKDGESVWDVLKREMDRRGVKYTYVWTPKYNSVYVEWIDGDGEFDHGSGSGWMYNVNGWYPNYGASLYKLKDGDVVQWRYTTNLGVDLGEDITKWDQPKITVEGLKDKQKVTDKELTFKVTAKDVKGKSLTPTVKFNGKEITGTNGKYEVTLVDGENTIIIIAIDADGNRADATYTIIYNSSASPVSGGSSPGGSPSGGLSSDGSLNSNNQVVENGNQNNQNDNKEIAIKSDNELNNIYSDASSISSWALEAVIRATEKGFVTGYNGKFNPKANITRAEFTKIMVSVLGLDIKIDKTINFTDVKENQWYYPYINAGYKAGIINGSGNEFNPDGNINREQLAAIVVRALQLKPTRANTTIKDSNKVSDWAKSEVETAVAYGLMVGNNGIFDPKAFVTREMAAVVAMRAFDYKNNNNTEEIGIQKQNNVQKQNSVDVKKQIKETAEFMQKTITDPIVASVGGEWTVFGLARSGLNIPKEYFEKYYANVEKTLKEKSGILHRIKYTEYDRVILALTAIGKDVKNVAGYDLTKPLADFNTLIKQGINGPIFALIALDSKNYEIPMDNTVKVQTTRQMLIDFILNREIQGGGWALGENPSEADPDITAMAIQSLAPYYDKDEKVKAAVDRGLNWLSKAQRSDGGYSSWGSINSESIAQVIVALTSLGIDPHNDPRFVKNGNSVVDALLSFAVPGGGFYHVKPGGKGNGGANPGEVDPMATDQAMYAFVAYDRFINGQNRLYDMTDVNK</sequence>
<dbReference type="Gene3D" id="2.60.40.10">
    <property type="entry name" value="Immunoglobulins"/>
    <property type="match status" value="1"/>
</dbReference>
<organism evidence="5 6">
    <name type="scientific">Lutispora thermophila DSM 19022</name>
    <dbReference type="NCBI Taxonomy" id="1122184"/>
    <lineage>
        <taxon>Bacteria</taxon>
        <taxon>Bacillati</taxon>
        <taxon>Bacillota</taxon>
        <taxon>Clostridia</taxon>
        <taxon>Lutisporales</taxon>
        <taxon>Lutisporaceae</taxon>
        <taxon>Lutispora</taxon>
    </lineage>
</organism>
<evidence type="ECO:0000256" key="2">
    <source>
        <dbReference type="SAM" id="MobiDB-lite"/>
    </source>
</evidence>
<dbReference type="EMBL" id="FQZS01000006">
    <property type="protein sequence ID" value="SHI68209.1"/>
    <property type="molecule type" value="Genomic_DNA"/>
</dbReference>
<evidence type="ECO:0000313" key="5">
    <source>
        <dbReference type="EMBL" id="SHI68209.1"/>
    </source>
</evidence>
<dbReference type="Gene3D" id="2.170.130.30">
    <property type="match status" value="2"/>
</dbReference>
<dbReference type="SUPFAM" id="SSF48239">
    <property type="entry name" value="Terpenoid cyclases/Protein prenyltransferases"/>
    <property type="match status" value="2"/>
</dbReference>
<feature type="signal peptide" evidence="3">
    <location>
        <begin position="1"/>
        <end position="26"/>
    </location>
</feature>
<feature type="compositionally biased region" description="Basic and acidic residues" evidence="2">
    <location>
        <begin position="908"/>
        <end position="926"/>
    </location>
</feature>
<dbReference type="InterPro" id="IPR027954">
    <property type="entry name" value="Transcobalamin-like_C"/>
</dbReference>
<dbReference type="STRING" id="1122184.SAMN02745176_01014"/>
<dbReference type="InterPro" id="IPR013783">
    <property type="entry name" value="Ig-like_fold"/>
</dbReference>